<keyword evidence="8" id="KW-0689">Ribosomal protein</keyword>
<dbReference type="EMBL" id="BLIY01000017">
    <property type="protein sequence ID" value="GFE55028.1"/>
    <property type="molecule type" value="Genomic_DNA"/>
</dbReference>
<dbReference type="InterPro" id="IPR023267">
    <property type="entry name" value="RCMT"/>
</dbReference>
<dbReference type="PANTHER" id="PTHR22807">
    <property type="entry name" value="NOP2 YEAST -RELATED NOL1/NOP2/FMU SUN DOMAIN-CONTAINING"/>
    <property type="match status" value="1"/>
</dbReference>
<comment type="caution">
    <text evidence="5">Lacks conserved residue(s) required for the propagation of feature annotation.</text>
</comment>
<keyword evidence="6" id="KW-1133">Transmembrane helix</keyword>
<evidence type="ECO:0000256" key="3">
    <source>
        <dbReference type="ARBA" id="ARBA00022691"/>
    </source>
</evidence>
<dbReference type="OrthoDB" id="4418812at2759"/>
<keyword evidence="1 5" id="KW-0489">Methyltransferase</keyword>
<dbReference type="GO" id="GO:0000470">
    <property type="term" value="P:maturation of LSU-rRNA"/>
    <property type="evidence" value="ECO:0007669"/>
    <property type="project" value="TreeGrafter"/>
</dbReference>
<dbReference type="Proteomes" id="UP001057455">
    <property type="component" value="Unassembled WGS sequence"/>
</dbReference>
<keyword evidence="2 5" id="KW-0808">Transferase</keyword>
<protein>
    <submittedName>
        <fullName evidence="8">Ribosomal protein RNA small subunit methyltransferase B</fullName>
    </submittedName>
</protein>
<dbReference type="Pfam" id="PF01189">
    <property type="entry name" value="Methyltr_RsmB-F"/>
    <property type="match status" value="1"/>
</dbReference>
<feature type="transmembrane region" description="Helical" evidence="6">
    <location>
        <begin position="387"/>
        <end position="411"/>
    </location>
</feature>
<feature type="active site" description="Nucleophile" evidence="5">
    <location>
        <position position="335"/>
    </location>
</feature>
<dbReference type="GO" id="GO:0005840">
    <property type="term" value="C:ribosome"/>
    <property type="evidence" value="ECO:0007669"/>
    <property type="project" value="UniProtKB-KW"/>
</dbReference>
<dbReference type="Pfam" id="PF22458">
    <property type="entry name" value="RsmF-B_ferredox"/>
    <property type="match status" value="1"/>
</dbReference>
<dbReference type="Gene3D" id="3.40.50.150">
    <property type="entry name" value="Vaccinia Virus protein VP39"/>
    <property type="match status" value="1"/>
</dbReference>
<comment type="similarity">
    <text evidence="5">Belongs to the class I-like SAM-binding methyltransferase superfamily. RsmB/NOP family.</text>
</comment>
<feature type="binding site" evidence="5">
    <location>
        <position position="238"/>
    </location>
    <ligand>
        <name>S-adenosyl-L-methionine</name>
        <dbReference type="ChEBI" id="CHEBI:59789"/>
    </ligand>
</feature>
<keyword evidence="8" id="KW-0687">Ribonucleoprotein</keyword>
<dbReference type="GO" id="GO:0003723">
    <property type="term" value="F:RNA binding"/>
    <property type="evidence" value="ECO:0007669"/>
    <property type="project" value="UniProtKB-UniRule"/>
</dbReference>
<dbReference type="InterPro" id="IPR029063">
    <property type="entry name" value="SAM-dependent_MTases_sf"/>
</dbReference>
<dbReference type="PROSITE" id="PS51686">
    <property type="entry name" value="SAM_MT_RSMB_NOP"/>
    <property type="match status" value="1"/>
</dbReference>
<dbReference type="InterPro" id="IPR049560">
    <property type="entry name" value="MeTrfase_RsmB-F_NOP2_cat"/>
</dbReference>
<keyword evidence="6" id="KW-0812">Transmembrane</keyword>
<feature type="transmembrane region" description="Helical" evidence="6">
    <location>
        <begin position="431"/>
        <end position="454"/>
    </location>
</feature>
<sequence>MLGINAQRAKYLENALEVYTKLNSGNLPLDTFLRYYFRVNRVAAGSRAWIAEHVYEIQRWKGLIAHLSPKPVTWTGMLNTYLLHPRWRYMTGHKGLPAYLRCSFPEPLFERIERQYGPDKALEICHILNEEPVTYLRVNTLRSSRDKAYKFLLHKGVPVEKCADSPIGLLLTNKKALLEAPEYHKGIVEIQDLSSQLCGLKVDAQPGDHVMDYCAGSGGKSLVFGPKMENKGRIYLYDINENLLNQAKRRLKRAGIRNYFICDPNISNMRQYYGKMDWVVVDVPCSGIGAYRRNPDRKWTFAVEQISDYTATQRSIVDNALLFLKPTGRLVYITCSIFEEENELQPNDIMNNLFHLEESVASSTSVYNVALHQLYLDRCKLRSVANLAWYAVVVSCFLLDVVSIVITLVPFLDTGLILALRKLSENVNPRWAHYFFAQLSFTAILYTVLPLALLTKRLVVWQSLQSWNLVGIVIQLSSIPYARRLDIFSLAARAVLALCLRATIADLTFPNEAWSEQLDAPGQGKNSAENKQN</sequence>
<dbReference type="PANTHER" id="PTHR22807:SF54">
    <property type="entry name" value="CHROMOSOME UNDETERMINED SCAFFOLD_82, WHOLE GENOME SHOTGUN SEQUENCE"/>
    <property type="match status" value="1"/>
</dbReference>
<evidence type="ECO:0000313" key="8">
    <source>
        <dbReference type="EMBL" id="GFE55028.1"/>
    </source>
</evidence>
<gene>
    <name evidence="8" type="ORF">BaOVIS_024320</name>
</gene>
<proteinExistence type="inferred from homology"/>
<reference evidence="8" key="1">
    <citation type="submission" date="2019-12" db="EMBL/GenBank/DDBJ databases">
        <title>Genome sequence of Babesia ovis.</title>
        <authorList>
            <person name="Yamagishi J."/>
            <person name="Sevinc F."/>
            <person name="Xuan X."/>
        </authorList>
    </citation>
    <scope>NUCLEOTIDE SEQUENCE</scope>
    <source>
        <strain evidence="8">Selcuk</strain>
    </source>
</reference>
<feature type="domain" description="SAM-dependent MTase RsmB/NOP-type" evidence="7">
    <location>
        <begin position="124"/>
        <end position="387"/>
    </location>
</feature>
<evidence type="ECO:0000256" key="5">
    <source>
        <dbReference type="PROSITE-ProRule" id="PRU01023"/>
    </source>
</evidence>
<keyword evidence="9" id="KW-1185">Reference proteome</keyword>
<evidence type="ECO:0000256" key="1">
    <source>
        <dbReference type="ARBA" id="ARBA00022603"/>
    </source>
</evidence>
<organism evidence="8 9">
    <name type="scientific">Babesia ovis</name>
    <dbReference type="NCBI Taxonomy" id="5869"/>
    <lineage>
        <taxon>Eukaryota</taxon>
        <taxon>Sar</taxon>
        <taxon>Alveolata</taxon>
        <taxon>Apicomplexa</taxon>
        <taxon>Aconoidasida</taxon>
        <taxon>Piroplasmida</taxon>
        <taxon>Babesiidae</taxon>
        <taxon>Babesia</taxon>
    </lineage>
</organism>
<dbReference type="GO" id="GO:0009383">
    <property type="term" value="F:rRNA (cytosine-C5-)-methyltransferase activity"/>
    <property type="evidence" value="ECO:0007669"/>
    <property type="project" value="TreeGrafter"/>
</dbReference>
<evidence type="ECO:0000256" key="6">
    <source>
        <dbReference type="SAM" id="Phobius"/>
    </source>
</evidence>
<evidence type="ECO:0000256" key="2">
    <source>
        <dbReference type="ARBA" id="ARBA00022679"/>
    </source>
</evidence>
<comment type="caution">
    <text evidence="8">The sequence shown here is derived from an EMBL/GenBank/DDBJ whole genome shotgun (WGS) entry which is preliminary data.</text>
</comment>
<dbReference type="Gene3D" id="3.30.70.1170">
    <property type="entry name" value="Sun protein, domain 3"/>
    <property type="match status" value="1"/>
</dbReference>
<dbReference type="AlphaFoldDB" id="A0A9W5TC01"/>
<dbReference type="SUPFAM" id="SSF53335">
    <property type="entry name" value="S-adenosyl-L-methionine-dependent methyltransferases"/>
    <property type="match status" value="1"/>
</dbReference>
<evidence type="ECO:0000259" key="7">
    <source>
        <dbReference type="PROSITE" id="PS51686"/>
    </source>
</evidence>
<keyword evidence="6" id="KW-0472">Membrane</keyword>
<dbReference type="InterPro" id="IPR001678">
    <property type="entry name" value="MeTrfase_RsmB-F_NOP2_dom"/>
</dbReference>
<accession>A0A9W5TC01</accession>
<evidence type="ECO:0000313" key="9">
    <source>
        <dbReference type="Proteomes" id="UP001057455"/>
    </source>
</evidence>
<evidence type="ECO:0000256" key="4">
    <source>
        <dbReference type="ARBA" id="ARBA00022884"/>
    </source>
</evidence>
<keyword evidence="3 5" id="KW-0949">S-adenosyl-L-methionine</keyword>
<dbReference type="GO" id="GO:0005730">
    <property type="term" value="C:nucleolus"/>
    <property type="evidence" value="ECO:0007669"/>
    <property type="project" value="TreeGrafter"/>
</dbReference>
<dbReference type="InterPro" id="IPR054728">
    <property type="entry name" value="RsmB-like_ferredoxin"/>
</dbReference>
<name>A0A9W5TC01_BABOV</name>
<keyword evidence="4 5" id="KW-0694">RNA-binding</keyword>
<dbReference type="PRINTS" id="PR02008">
    <property type="entry name" value="RCMTFAMILY"/>
</dbReference>
<feature type="binding site" evidence="5">
    <location>
        <position position="282"/>
    </location>
    <ligand>
        <name>S-adenosyl-L-methionine</name>
        <dbReference type="ChEBI" id="CHEBI:59789"/>
    </ligand>
</feature>
<dbReference type="GO" id="GO:0070475">
    <property type="term" value="P:rRNA base methylation"/>
    <property type="evidence" value="ECO:0007669"/>
    <property type="project" value="TreeGrafter"/>
</dbReference>